<dbReference type="Pfam" id="PF00097">
    <property type="entry name" value="zf-C3HC4"/>
    <property type="match status" value="1"/>
</dbReference>
<proteinExistence type="predicted"/>
<dbReference type="InterPro" id="IPR049342">
    <property type="entry name" value="TRAF1-6_MATH_dom"/>
</dbReference>
<evidence type="ECO:0000259" key="9">
    <source>
        <dbReference type="PROSITE" id="PS50144"/>
    </source>
</evidence>
<dbReference type="GO" id="GO:0043122">
    <property type="term" value="P:regulation of canonical NF-kappaB signal transduction"/>
    <property type="evidence" value="ECO:0007669"/>
    <property type="project" value="TreeGrafter"/>
</dbReference>
<dbReference type="InterPro" id="IPR001293">
    <property type="entry name" value="Znf_TRAF"/>
</dbReference>
<dbReference type="Proteomes" id="UP001165289">
    <property type="component" value="Unassembled WGS sequence"/>
</dbReference>
<dbReference type="PROSITE" id="PS50089">
    <property type="entry name" value="ZF_RING_2"/>
    <property type="match status" value="1"/>
</dbReference>
<evidence type="ECO:0000256" key="7">
    <source>
        <dbReference type="PROSITE-ProRule" id="PRU00207"/>
    </source>
</evidence>
<dbReference type="InterPro" id="IPR001841">
    <property type="entry name" value="Znf_RING"/>
</dbReference>
<dbReference type="PROSITE" id="PS50145">
    <property type="entry name" value="ZF_TRAF"/>
    <property type="match status" value="1"/>
</dbReference>
<accession>A0AAV7JBM2</accession>
<dbReference type="Pfam" id="PF21355">
    <property type="entry name" value="TRAF-mep_MATH"/>
    <property type="match status" value="1"/>
</dbReference>
<dbReference type="PANTHER" id="PTHR10131">
    <property type="entry name" value="TNF RECEPTOR ASSOCIATED FACTOR"/>
    <property type="match status" value="1"/>
</dbReference>
<keyword evidence="3 7" id="KW-0479">Metal-binding</keyword>
<dbReference type="PANTHER" id="PTHR10131:SF94">
    <property type="entry name" value="TNF RECEPTOR-ASSOCIATED FACTOR 4"/>
    <property type="match status" value="1"/>
</dbReference>
<dbReference type="PROSITE" id="PS50144">
    <property type="entry name" value="MATH"/>
    <property type="match status" value="1"/>
</dbReference>
<dbReference type="GO" id="GO:0005737">
    <property type="term" value="C:cytoplasm"/>
    <property type="evidence" value="ECO:0007669"/>
    <property type="project" value="UniProtKB-SubCell"/>
</dbReference>
<evidence type="ECO:0000256" key="2">
    <source>
        <dbReference type="ARBA" id="ARBA00022490"/>
    </source>
</evidence>
<dbReference type="InterPro" id="IPR002083">
    <property type="entry name" value="MATH/TRAF_dom"/>
</dbReference>
<dbReference type="InterPro" id="IPR018957">
    <property type="entry name" value="Znf_C3HC4_RING-type"/>
</dbReference>
<feature type="domain" description="TRAF-type" evidence="10">
    <location>
        <begin position="155"/>
        <end position="210"/>
    </location>
</feature>
<evidence type="ECO:0000259" key="8">
    <source>
        <dbReference type="PROSITE" id="PS50089"/>
    </source>
</evidence>
<evidence type="ECO:0000313" key="12">
    <source>
        <dbReference type="Proteomes" id="UP001165289"/>
    </source>
</evidence>
<feature type="zinc finger region" description="TRAF-type" evidence="7">
    <location>
        <begin position="155"/>
        <end position="210"/>
    </location>
</feature>
<dbReference type="Gene3D" id="2.60.210.10">
    <property type="entry name" value="Apoptosis, Tumor Necrosis Factor Receptor Associated Protein 2, Chain A"/>
    <property type="match status" value="1"/>
</dbReference>
<dbReference type="GO" id="GO:0008270">
    <property type="term" value="F:zinc ion binding"/>
    <property type="evidence" value="ECO:0007669"/>
    <property type="project" value="UniProtKB-KW"/>
</dbReference>
<keyword evidence="5 7" id="KW-0863">Zinc-finger</keyword>
<dbReference type="SUPFAM" id="SSF57850">
    <property type="entry name" value="RING/U-box"/>
    <property type="match status" value="1"/>
</dbReference>
<feature type="domain" description="RING-type" evidence="8">
    <location>
        <begin position="40"/>
        <end position="80"/>
    </location>
</feature>
<evidence type="ECO:0000256" key="1">
    <source>
        <dbReference type="ARBA" id="ARBA00004496"/>
    </source>
</evidence>
<comment type="caution">
    <text evidence="11">The sequence shown here is derived from an EMBL/GenBank/DDBJ whole genome shotgun (WGS) entry which is preliminary data.</text>
</comment>
<evidence type="ECO:0000256" key="3">
    <source>
        <dbReference type="ARBA" id="ARBA00022723"/>
    </source>
</evidence>
<name>A0AAV7JBM2_9METZ</name>
<dbReference type="InterPro" id="IPR013083">
    <property type="entry name" value="Znf_RING/FYVE/PHD"/>
</dbReference>
<evidence type="ECO:0000256" key="6">
    <source>
        <dbReference type="ARBA" id="ARBA00022833"/>
    </source>
</evidence>
<dbReference type="InterPro" id="IPR008974">
    <property type="entry name" value="TRAF-like"/>
</dbReference>
<dbReference type="SUPFAM" id="SSF49599">
    <property type="entry name" value="TRAF domain-like"/>
    <property type="match status" value="2"/>
</dbReference>
<keyword evidence="12" id="KW-1185">Reference proteome</keyword>
<evidence type="ECO:0000313" key="11">
    <source>
        <dbReference type="EMBL" id="KAI6646155.1"/>
    </source>
</evidence>
<evidence type="ECO:0000256" key="5">
    <source>
        <dbReference type="ARBA" id="ARBA00022771"/>
    </source>
</evidence>
<evidence type="ECO:0000259" key="10">
    <source>
        <dbReference type="PROSITE" id="PS50145"/>
    </source>
</evidence>
<gene>
    <name evidence="11" type="ORF">LOD99_9428</name>
</gene>
<protein>
    <submittedName>
        <fullName evidence="11">TNF receptor-associated factor 4</fullName>
    </submittedName>
</protein>
<reference evidence="11 12" key="1">
    <citation type="journal article" date="2023" name="BMC Biol.">
        <title>The compact genome of the sponge Oopsacas minuta (Hexactinellida) is lacking key metazoan core genes.</title>
        <authorList>
            <person name="Santini S."/>
            <person name="Schenkelaars Q."/>
            <person name="Jourda C."/>
            <person name="Duchesne M."/>
            <person name="Belahbib H."/>
            <person name="Rocher C."/>
            <person name="Selva M."/>
            <person name="Riesgo A."/>
            <person name="Vervoort M."/>
            <person name="Leys S.P."/>
            <person name="Kodjabachian L."/>
            <person name="Le Bivic A."/>
            <person name="Borchiellini C."/>
            <person name="Claverie J.M."/>
            <person name="Renard E."/>
        </authorList>
    </citation>
    <scope>NUCLEOTIDE SEQUENCE [LARGE SCALE GENOMIC DNA]</scope>
    <source>
        <strain evidence="11">SPO-2</strain>
    </source>
</reference>
<evidence type="ECO:0000256" key="4">
    <source>
        <dbReference type="ARBA" id="ARBA00022737"/>
    </source>
</evidence>
<dbReference type="AlphaFoldDB" id="A0AAV7JBM2"/>
<sequence>MATALSEEIEDLLYLKLDRVGYAGYKTEFLLNRFDNEMCCVSCLGLAQMPTRITTCNHIACKSCLDNILSSNLSICPADNREFTGKHIQGDANMAKRIGEIGVCCPLQGRGCVWEGKLKLCYTHLLSCTSRPTITKIRCEHCNEMFNSIELARQHKDMCPALKIPCPNQCESDVIARSLIPQHLKECPNSAIHCPLQNIGCDFMCMRSAIGQHMSNEIVRHTTLIGIALNSLMKNNETSNTGYNTQVNERIARLEVMVAVRDKDISFLKTQYRVLSDKLIEYENTPIPDYTYNPFCWVVNDIQTKRANNCEVMSPCVYSAPGGYALVFKLVINGLGMGRGTHLSVITYQCKGVFDSKLKWPVKFKFTFSVLNQSQDKDHIQFMKLFNFSSPVLASNTTSLEHLVIPDLVSYRDMMKASGELLHYILDDKISIRILIQSCE</sequence>
<keyword evidence="6 7" id="KW-0862">Zinc</keyword>
<keyword evidence="4" id="KW-0677">Repeat</keyword>
<comment type="subcellular location">
    <subcellularLocation>
        <location evidence="1">Cytoplasm</location>
    </subcellularLocation>
</comment>
<keyword evidence="2" id="KW-0963">Cytoplasm</keyword>
<feature type="domain" description="MATH" evidence="9">
    <location>
        <begin position="292"/>
        <end position="436"/>
    </location>
</feature>
<dbReference type="Pfam" id="PF02176">
    <property type="entry name" value="zf-TRAF"/>
    <property type="match status" value="1"/>
</dbReference>
<dbReference type="EMBL" id="JAKMXF010000361">
    <property type="protein sequence ID" value="KAI6646155.1"/>
    <property type="molecule type" value="Genomic_DNA"/>
</dbReference>
<keyword evidence="11" id="KW-0675">Receptor</keyword>
<organism evidence="11 12">
    <name type="scientific">Oopsacas minuta</name>
    <dbReference type="NCBI Taxonomy" id="111878"/>
    <lineage>
        <taxon>Eukaryota</taxon>
        <taxon>Metazoa</taxon>
        <taxon>Porifera</taxon>
        <taxon>Hexactinellida</taxon>
        <taxon>Hexasterophora</taxon>
        <taxon>Lyssacinosida</taxon>
        <taxon>Leucopsacidae</taxon>
        <taxon>Oopsacas</taxon>
    </lineage>
</organism>
<dbReference type="Gene3D" id="3.30.40.10">
    <property type="entry name" value="Zinc/RING finger domain, C3HC4 (zinc finger)"/>
    <property type="match status" value="2"/>
</dbReference>